<feature type="domain" description="Homing endonuclease LAGLIDADG" evidence="1">
    <location>
        <begin position="36"/>
        <end position="203"/>
    </location>
</feature>
<dbReference type="AlphaFoldDB" id="Q3T4C7"/>
<protein>
    <submittedName>
        <fullName evidence="2">Orf224</fullName>
    </submittedName>
</protein>
<sequence>MKFICYFNSKIPILAFILPNFKAKNRIGPHNEDIISLLIGSLLGNCNGERLANGGVRFIFKQSIIHKKYLFWLFKFLNDRGFTNNNLPKIYKNILNNKIYEYYKFNTYSYSNLLWLYKLFYSNKKKRIPLNINEYLTPLALAIWIMDVGYWKDNNVIIATNSFTKDEINLLILTLKKKWDLNCSIHSFTKSKQHQLYIKVNSIFLLRSIVLPYFHKSMYYKLGL</sequence>
<dbReference type="GO" id="GO:0004519">
    <property type="term" value="F:endonuclease activity"/>
    <property type="evidence" value="ECO:0007669"/>
    <property type="project" value="InterPro"/>
</dbReference>
<name>Q3T4C7_ZANCU</name>
<dbReference type="Pfam" id="PF03161">
    <property type="entry name" value="LAGLIDADG_2"/>
    <property type="match status" value="1"/>
</dbReference>
<proteinExistence type="predicted"/>
<dbReference type="SUPFAM" id="SSF55608">
    <property type="entry name" value="Homing endonucleases"/>
    <property type="match status" value="1"/>
</dbReference>
<geneLocation type="mitochondrion" evidence="2"/>
<evidence type="ECO:0000259" key="1">
    <source>
        <dbReference type="Pfam" id="PF03161"/>
    </source>
</evidence>
<dbReference type="GeneID" id="3260109"/>
<gene>
    <name evidence="2" type="primary">orf224</name>
</gene>
<evidence type="ECO:0000313" key="2">
    <source>
        <dbReference type="EMBL" id="AAW49489.1"/>
    </source>
</evidence>
<dbReference type="Gene3D" id="3.10.28.10">
    <property type="entry name" value="Homing endonucleases"/>
    <property type="match status" value="2"/>
</dbReference>
<accession>Q3T4C7</accession>
<organism evidence="2">
    <name type="scientific">Zancudomyces culisetae</name>
    <name type="common">Gut fungus</name>
    <name type="synonym">Smittium culisetae</name>
    <dbReference type="NCBI Taxonomy" id="1213189"/>
    <lineage>
        <taxon>Eukaryota</taxon>
        <taxon>Fungi</taxon>
        <taxon>Fungi incertae sedis</taxon>
        <taxon>Zoopagomycota</taxon>
        <taxon>Kickxellomycotina</taxon>
        <taxon>Harpellomycetes</taxon>
        <taxon>Harpellales</taxon>
        <taxon>Legeriomycetaceae</taxon>
        <taxon>Zancudomyces</taxon>
    </lineage>
</organism>
<dbReference type="EMBL" id="AY863213">
    <property type="protein sequence ID" value="AAW49489.1"/>
    <property type="molecule type" value="Genomic_DNA"/>
</dbReference>
<dbReference type="InterPro" id="IPR027434">
    <property type="entry name" value="Homing_endonucl"/>
</dbReference>
<keyword evidence="2" id="KW-0496">Mitochondrion</keyword>
<reference evidence="2" key="1">
    <citation type="journal article" date="2005" name="Nucleic Acids Res.">
        <title>Comparative mitochondrial genomics in zygomycetes: bacteria-like RNase P RNAs, mobile elements, and a close source of the group I intron invasion in angiosperms.</title>
        <authorList>
            <person name="Seif E."/>
            <person name="Leigh J."/>
            <person name="Liu Y."/>
            <person name="Roewer I."/>
            <person name="Forget L."/>
            <person name="Lang B.F."/>
        </authorList>
    </citation>
    <scope>NUCLEOTIDE SEQUENCE</scope>
    <source>
        <strain evidence="2">18-3</strain>
    </source>
</reference>
<dbReference type="RefSeq" id="YP_203320.1">
    <property type="nucleotide sequence ID" value="NC_006837.1"/>
</dbReference>
<dbReference type="InterPro" id="IPR004860">
    <property type="entry name" value="LAGLIDADG_dom"/>
</dbReference>